<feature type="compositionally biased region" description="Low complexity" evidence="1">
    <location>
        <begin position="54"/>
        <end position="81"/>
    </location>
</feature>
<keyword evidence="3" id="KW-1185">Reference proteome</keyword>
<accession>A0A858R4A6</accession>
<protein>
    <submittedName>
        <fullName evidence="2">Uncharacterized protein</fullName>
    </submittedName>
</protein>
<proteinExistence type="predicted"/>
<name>A0A858R4A6_9PROT</name>
<gene>
    <name evidence="2" type="ORF">HHL28_02845</name>
</gene>
<feature type="region of interest" description="Disordered" evidence="1">
    <location>
        <begin position="39"/>
        <end position="81"/>
    </location>
</feature>
<dbReference type="KEGG" id="acru:HHL28_02845"/>
<dbReference type="Proteomes" id="UP000501891">
    <property type="component" value="Chromosome"/>
</dbReference>
<organism evidence="2 3">
    <name type="scientific">Aerophototrophica crusticola</name>
    <dbReference type="NCBI Taxonomy" id="1709002"/>
    <lineage>
        <taxon>Bacteria</taxon>
        <taxon>Pseudomonadati</taxon>
        <taxon>Pseudomonadota</taxon>
        <taxon>Alphaproteobacteria</taxon>
        <taxon>Rhodospirillales</taxon>
        <taxon>Rhodospirillaceae</taxon>
        <taxon>Aerophototrophica</taxon>
    </lineage>
</organism>
<evidence type="ECO:0000256" key="1">
    <source>
        <dbReference type="SAM" id="MobiDB-lite"/>
    </source>
</evidence>
<sequence length="81" mass="8270">MPTDMGQFMFAVVGLSMMVTPFLPALAERLVALFPVAAPESPQAAGPGSWPTMSSSAAMAGSAAPWPSSSPASRCPSSPWT</sequence>
<dbReference type="EMBL" id="CP051775">
    <property type="protein sequence ID" value="QJE72182.1"/>
    <property type="molecule type" value="Genomic_DNA"/>
</dbReference>
<evidence type="ECO:0000313" key="2">
    <source>
        <dbReference type="EMBL" id="QJE72182.1"/>
    </source>
</evidence>
<dbReference type="AlphaFoldDB" id="A0A858R4A6"/>
<reference evidence="2" key="1">
    <citation type="submission" date="2020-04" db="EMBL/GenBank/DDBJ databases">
        <title>A desert anoxygenic phototrophic bacterium fixes CO2 using RubisCO under aerobic conditions.</title>
        <authorList>
            <person name="Tang K."/>
        </authorList>
    </citation>
    <scope>NUCLEOTIDE SEQUENCE [LARGE SCALE GENOMIC DNA]</scope>
    <source>
        <strain evidence="2">MIMtkB3</strain>
    </source>
</reference>
<evidence type="ECO:0000313" key="3">
    <source>
        <dbReference type="Proteomes" id="UP000501891"/>
    </source>
</evidence>